<dbReference type="CDD" id="cd03188">
    <property type="entry name" value="GST_C_Beta"/>
    <property type="match status" value="1"/>
</dbReference>
<comment type="caution">
    <text evidence="3">The sequence shown here is derived from an EMBL/GenBank/DDBJ whole genome shotgun (WGS) entry which is preliminary data.</text>
</comment>
<dbReference type="Proteomes" id="UP000237682">
    <property type="component" value="Unassembled WGS sequence"/>
</dbReference>
<dbReference type="CDD" id="cd03057">
    <property type="entry name" value="GST_N_Beta"/>
    <property type="match status" value="1"/>
</dbReference>
<dbReference type="SFLD" id="SFLDG00358">
    <property type="entry name" value="Main_(cytGST)"/>
    <property type="match status" value="1"/>
</dbReference>
<dbReference type="PANTHER" id="PTHR44051:SF8">
    <property type="entry name" value="GLUTATHIONE S-TRANSFERASE GSTA"/>
    <property type="match status" value="1"/>
</dbReference>
<dbReference type="PANTHER" id="PTHR44051">
    <property type="entry name" value="GLUTATHIONE S-TRANSFERASE-RELATED"/>
    <property type="match status" value="1"/>
</dbReference>
<evidence type="ECO:0000259" key="1">
    <source>
        <dbReference type="PROSITE" id="PS50404"/>
    </source>
</evidence>
<feature type="domain" description="GST N-terminal" evidence="1">
    <location>
        <begin position="1"/>
        <end position="83"/>
    </location>
</feature>
<dbReference type="SFLD" id="SFLDG01150">
    <property type="entry name" value="Main.1:_Beta-like"/>
    <property type="match status" value="1"/>
</dbReference>
<dbReference type="SUPFAM" id="SSF47616">
    <property type="entry name" value="GST C-terminal domain-like"/>
    <property type="match status" value="1"/>
</dbReference>
<reference evidence="3 4" key="1">
    <citation type="submission" date="2018-02" db="EMBL/GenBank/DDBJ databases">
        <title>Whole genome sequencing of endophytic bacterium.</title>
        <authorList>
            <person name="Eedara R."/>
            <person name="Podile A.R."/>
        </authorList>
    </citation>
    <scope>NUCLEOTIDE SEQUENCE [LARGE SCALE GENOMIC DNA]</scope>
    <source>
        <strain evidence="3 4">RP1T</strain>
    </source>
</reference>
<dbReference type="EMBL" id="PUEJ01000007">
    <property type="protein sequence ID" value="PRH85895.1"/>
    <property type="molecule type" value="Genomic_DNA"/>
</dbReference>
<dbReference type="OrthoDB" id="7583243at2"/>
<dbReference type="SUPFAM" id="SSF52833">
    <property type="entry name" value="Thioredoxin-like"/>
    <property type="match status" value="1"/>
</dbReference>
<keyword evidence="3" id="KW-0808">Transferase</keyword>
<dbReference type="RefSeq" id="WP_105863890.1">
    <property type="nucleotide sequence ID" value="NZ_PUEJ01000007.1"/>
</dbReference>
<dbReference type="InterPro" id="IPR004046">
    <property type="entry name" value="GST_C"/>
</dbReference>
<evidence type="ECO:0000259" key="2">
    <source>
        <dbReference type="PROSITE" id="PS50405"/>
    </source>
</evidence>
<dbReference type="NCBIfam" id="NF007831">
    <property type="entry name" value="PRK10542.1"/>
    <property type="match status" value="1"/>
</dbReference>
<organism evidence="3 4">
    <name type="scientific">Labrys okinawensis</name>
    <dbReference type="NCBI Taxonomy" id="346911"/>
    <lineage>
        <taxon>Bacteria</taxon>
        <taxon>Pseudomonadati</taxon>
        <taxon>Pseudomonadota</taxon>
        <taxon>Alphaproteobacteria</taxon>
        <taxon>Hyphomicrobiales</taxon>
        <taxon>Xanthobacteraceae</taxon>
        <taxon>Labrys</taxon>
    </lineage>
</organism>
<dbReference type="GO" id="GO:0016740">
    <property type="term" value="F:transferase activity"/>
    <property type="evidence" value="ECO:0007669"/>
    <property type="project" value="UniProtKB-KW"/>
</dbReference>
<sequence length="208" mass="22702">MKLYYATGTCSLSPHIVAKEAGIALELERVDLRRSPHVTEQGVDYTSVNPNHYVPALRLDDGSVLTEGAAISQYLADLKPQSRLAPAAGTVERARLQSWLNFIASELHKMYSPWLFHPEHGTQAQDVARAKIAERLATVERHLAEGGPFLLGETFTAADAYLFTIVGWSPYTKVDLAPFPAIRAFMARVGARPAVQAAMQAEGMKVAA</sequence>
<evidence type="ECO:0000313" key="3">
    <source>
        <dbReference type="EMBL" id="PRH85895.1"/>
    </source>
</evidence>
<dbReference type="SFLD" id="SFLDS00019">
    <property type="entry name" value="Glutathione_Transferase_(cytos"/>
    <property type="match status" value="1"/>
</dbReference>
<dbReference type="AlphaFoldDB" id="A0A2S9Q970"/>
<dbReference type="PROSITE" id="PS50405">
    <property type="entry name" value="GST_CTER"/>
    <property type="match status" value="1"/>
</dbReference>
<proteinExistence type="predicted"/>
<dbReference type="InterPro" id="IPR004045">
    <property type="entry name" value="Glutathione_S-Trfase_N"/>
</dbReference>
<accession>A0A2S9Q970</accession>
<keyword evidence="4" id="KW-1185">Reference proteome</keyword>
<dbReference type="Pfam" id="PF13409">
    <property type="entry name" value="GST_N_2"/>
    <property type="match status" value="1"/>
</dbReference>
<dbReference type="InterPro" id="IPR036282">
    <property type="entry name" value="Glutathione-S-Trfase_C_sf"/>
</dbReference>
<gene>
    <name evidence="3" type="ORF">C5L14_20360</name>
</gene>
<dbReference type="InterPro" id="IPR036249">
    <property type="entry name" value="Thioredoxin-like_sf"/>
</dbReference>
<name>A0A2S9Q970_9HYPH</name>
<protein>
    <submittedName>
        <fullName evidence="3">Glutathione transferase GstA</fullName>
    </submittedName>
</protein>
<dbReference type="PROSITE" id="PS50404">
    <property type="entry name" value="GST_NTER"/>
    <property type="match status" value="1"/>
</dbReference>
<dbReference type="Gene3D" id="1.20.1050.10">
    <property type="match status" value="1"/>
</dbReference>
<dbReference type="InterPro" id="IPR040079">
    <property type="entry name" value="Glutathione_S-Trfase"/>
</dbReference>
<dbReference type="Gene3D" id="3.40.30.10">
    <property type="entry name" value="Glutaredoxin"/>
    <property type="match status" value="1"/>
</dbReference>
<dbReference type="Pfam" id="PF00043">
    <property type="entry name" value="GST_C"/>
    <property type="match status" value="1"/>
</dbReference>
<dbReference type="InterPro" id="IPR010987">
    <property type="entry name" value="Glutathione-S-Trfase_C-like"/>
</dbReference>
<evidence type="ECO:0000313" key="4">
    <source>
        <dbReference type="Proteomes" id="UP000237682"/>
    </source>
</evidence>
<feature type="domain" description="GST C-terminal" evidence="2">
    <location>
        <begin position="89"/>
        <end position="208"/>
    </location>
</feature>